<proteinExistence type="inferred from homology"/>
<evidence type="ECO:0000313" key="12">
    <source>
        <dbReference type="Ensembl" id="ENSOSIP00000033486.1"/>
    </source>
</evidence>
<evidence type="ECO:0000256" key="6">
    <source>
        <dbReference type="ARBA" id="ARBA00023203"/>
    </source>
</evidence>
<evidence type="ECO:0000256" key="1">
    <source>
        <dbReference type="ARBA" id="ARBA00004496"/>
    </source>
</evidence>
<evidence type="ECO:0000259" key="10">
    <source>
        <dbReference type="PROSITE" id="PS50057"/>
    </source>
</evidence>
<reference evidence="12" key="1">
    <citation type="submission" date="2025-08" db="UniProtKB">
        <authorList>
            <consortium name="Ensembl"/>
        </authorList>
    </citation>
    <scope>IDENTIFICATION</scope>
</reference>
<keyword evidence="3 7" id="KW-0728">SH3 domain</keyword>
<dbReference type="Pfam" id="PF14604">
    <property type="entry name" value="SH3_9"/>
    <property type="match status" value="1"/>
</dbReference>
<dbReference type="PROSITE" id="PS51016">
    <property type="entry name" value="MYTH4"/>
    <property type="match status" value="1"/>
</dbReference>
<dbReference type="InterPro" id="IPR059004">
    <property type="entry name" value="MYO15"/>
</dbReference>
<dbReference type="GO" id="GO:0005737">
    <property type="term" value="C:cytoplasm"/>
    <property type="evidence" value="ECO:0007669"/>
    <property type="project" value="UniProtKB-SubCell"/>
</dbReference>
<name>A0A8C7YT66_9TELE</name>
<evidence type="ECO:0000313" key="13">
    <source>
        <dbReference type="Proteomes" id="UP000694383"/>
    </source>
</evidence>
<organism evidence="12 13">
    <name type="scientific">Oryzias sinensis</name>
    <name type="common">Chinese medaka</name>
    <dbReference type="NCBI Taxonomy" id="183150"/>
    <lineage>
        <taxon>Eukaryota</taxon>
        <taxon>Metazoa</taxon>
        <taxon>Chordata</taxon>
        <taxon>Craniata</taxon>
        <taxon>Vertebrata</taxon>
        <taxon>Euteleostomi</taxon>
        <taxon>Actinopterygii</taxon>
        <taxon>Neopterygii</taxon>
        <taxon>Teleostei</taxon>
        <taxon>Neoteleostei</taxon>
        <taxon>Acanthomorphata</taxon>
        <taxon>Ovalentaria</taxon>
        <taxon>Atherinomorphae</taxon>
        <taxon>Beloniformes</taxon>
        <taxon>Adrianichthyidae</taxon>
        <taxon>Oryziinae</taxon>
        <taxon>Oryzias</taxon>
    </lineage>
</organism>
<evidence type="ECO:0000256" key="4">
    <source>
        <dbReference type="ARBA" id="ARBA00022490"/>
    </source>
</evidence>
<dbReference type="Proteomes" id="UP000694383">
    <property type="component" value="Unplaced"/>
</dbReference>
<dbReference type="GeneTree" id="ENSGT00930000151032"/>
<dbReference type="SMART" id="SM00295">
    <property type="entry name" value="B41"/>
    <property type="match status" value="1"/>
</dbReference>
<dbReference type="SUPFAM" id="SSF50044">
    <property type="entry name" value="SH3-domain"/>
    <property type="match status" value="1"/>
</dbReference>
<sequence>MREKQRSLQDLFAFQPPPPFPPDSPPPAPEPIYQTIPDHPPMPAPTLNELMDDEGIKSQLCRFSPSVYFSYYNTAGKIFLRKEVFYPRELFNSPYVLNLLCEQIMTDTYSDSCVRIDREERRKMKDLLSNFNVGPPASSIHDDSMKKRIIIAARDNWENYFARLFPVALDSGDAQVLGVSHRGICLLKMVKASGINPKHLRLLKGYSFAEVLSLELQGASRVELELKTENLVLRSSRAPQISAMIRLFLQELIKGSGHVVALKSFMTDDRSLLSFSKGDVIRLLPMDGLQGGWLFGTVGGRSGLFPEELTQPSAAPDYHYLHLDRRDDKRKSMRSNTRNAPPASPSQHPVALRQMSPESEPSRSNSVQGFLQRSGPSSIQGSVHELGVTSPMAEFAMKYFRTGTSGLPASGRTLIQHTGIPIQDSLILFDDPEMNELSVQCFLNLMMFMGDVPLKKNTSTADCLSHILLLGKEKELLRDEIFCQVIKQNTNNPTQSSFTLGWRLLVLITGFFPCSGTLHPYITQHFDDISQDFEHPFKDLAAVCQDNLSRSVRFGGRRNIPSHVEMDALLAGKTSRRITIMFPGNVEFPAKIRSFTITLDVIKDLCNEMGVSQLEEMREFYILAKRQQDGLVRPLHPEEYLFDFLLEDGSITLSFRRILWGTPLSFENELFLDFHYQQLLEDYLSGQLKLGPSNGGSSLVREVAELAALQHLARGATEPPTLSEVKEYLPSQDGLSSKLEEICSSCHVHVSAMESLSPQDAKIRLIEGLSSLPLFGSTSFLVQKVNQRGCPSPCIVSVNQQGVSFRHPKSQEQVFHILLAKVESMRTIRPKKQGKAPVAEISYGDPARPKTVTLHFKQAKEFCHTLALIMEMTQSTA</sequence>
<dbReference type="CDD" id="cd14473">
    <property type="entry name" value="FERM_B-lobe"/>
    <property type="match status" value="1"/>
</dbReference>
<dbReference type="PANTHER" id="PTHR22692:SF16">
    <property type="entry name" value="MYOSIN XVB"/>
    <property type="match status" value="1"/>
</dbReference>
<feature type="compositionally biased region" description="Polar residues" evidence="8">
    <location>
        <begin position="356"/>
        <end position="381"/>
    </location>
</feature>
<feature type="domain" description="MyTH4" evidence="11">
    <location>
        <begin position="417"/>
        <end position="570"/>
    </location>
</feature>
<dbReference type="Pfam" id="PF26570">
    <property type="entry name" value="MYO15"/>
    <property type="match status" value="1"/>
</dbReference>
<dbReference type="GO" id="GO:0003779">
    <property type="term" value="F:actin binding"/>
    <property type="evidence" value="ECO:0007669"/>
    <property type="project" value="UniProtKB-KW"/>
</dbReference>
<dbReference type="InterPro" id="IPR000299">
    <property type="entry name" value="FERM_domain"/>
</dbReference>
<evidence type="ECO:0000256" key="8">
    <source>
        <dbReference type="SAM" id="MobiDB-lite"/>
    </source>
</evidence>
<dbReference type="Pfam" id="PF00784">
    <property type="entry name" value="MyTH4"/>
    <property type="match status" value="1"/>
</dbReference>
<dbReference type="AlphaFoldDB" id="A0A8C7YT66"/>
<dbReference type="InterPro" id="IPR001452">
    <property type="entry name" value="SH3_domain"/>
</dbReference>
<keyword evidence="6" id="KW-0009">Actin-binding</keyword>
<dbReference type="PROSITE" id="PS50002">
    <property type="entry name" value="SH3"/>
    <property type="match status" value="1"/>
</dbReference>
<dbReference type="PANTHER" id="PTHR22692">
    <property type="entry name" value="MYOSIN VII, XV"/>
    <property type="match status" value="1"/>
</dbReference>
<accession>A0A8C7YT66</accession>
<dbReference type="Ensembl" id="ENSOSIT00000035296.1">
    <property type="protein sequence ID" value="ENSOSIP00000033486.1"/>
    <property type="gene ID" value="ENSOSIG00000016927.1"/>
</dbReference>
<feature type="compositionally biased region" description="Pro residues" evidence="8">
    <location>
        <begin position="15"/>
        <end position="30"/>
    </location>
</feature>
<dbReference type="InterPro" id="IPR035963">
    <property type="entry name" value="FERM_2"/>
</dbReference>
<dbReference type="SMART" id="SM00139">
    <property type="entry name" value="MyTH4"/>
    <property type="match status" value="1"/>
</dbReference>
<dbReference type="PROSITE" id="PS50057">
    <property type="entry name" value="FERM_3"/>
    <property type="match status" value="1"/>
</dbReference>
<dbReference type="InterPro" id="IPR019748">
    <property type="entry name" value="FERM_central"/>
</dbReference>
<evidence type="ECO:0000259" key="11">
    <source>
        <dbReference type="PROSITE" id="PS51016"/>
    </source>
</evidence>
<dbReference type="SUPFAM" id="SSF47031">
    <property type="entry name" value="Second domain of FERM"/>
    <property type="match status" value="1"/>
</dbReference>
<dbReference type="GO" id="GO:0005856">
    <property type="term" value="C:cytoskeleton"/>
    <property type="evidence" value="ECO:0007669"/>
    <property type="project" value="InterPro"/>
</dbReference>
<comment type="subcellular location">
    <subcellularLocation>
        <location evidence="1">Cytoplasm</location>
    </subcellularLocation>
</comment>
<feature type="domain" description="SH3" evidence="9">
    <location>
        <begin position="254"/>
        <end position="315"/>
    </location>
</feature>
<dbReference type="InterPro" id="IPR036028">
    <property type="entry name" value="SH3-like_dom_sf"/>
</dbReference>
<comment type="similarity">
    <text evidence="2">Belongs to the TRAFAC class myosin-kinesin ATPase superfamily. Myosin family.</text>
</comment>
<dbReference type="InterPro" id="IPR000857">
    <property type="entry name" value="MyTH4_dom"/>
</dbReference>
<dbReference type="Gene3D" id="1.25.40.530">
    <property type="entry name" value="MyTH4 domain"/>
    <property type="match status" value="1"/>
</dbReference>
<feature type="domain" description="FERM" evidence="10">
    <location>
        <begin position="576"/>
        <end position="877"/>
    </location>
</feature>
<keyword evidence="4" id="KW-0963">Cytoplasm</keyword>
<dbReference type="InterPro" id="IPR038185">
    <property type="entry name" value="MyTH4_dom_sf"/>
</dbReference>
<dbReference type="Pfam" id="PF00373">
    <property type="entry name" value="FERM_M"/>
    <property type="match status" value="1"/>
</dbReference>
<reference evidence="12" key="2">
    <citation type="submission" date="2025-09" db="UniProtKB">
        <authorList>
            <consortium name="Ensembl"/>
        </authorList>
    </citation>
    <scope>IDENTIFICATION</scope>
</reference>
<dbReference type="InterPro" id="IPR051567">
    <property type="entry name" value="Unconventional_Myosin_ATPase"/>
</dbReference>
<keyword evidence="13" id="KW-1185">Reference proteome</keyword>
<protein>
    <submittedName>
        <fullName evidence="12">Myosin XVB</fullName>
    </submittedName>
</protein>
<evidence type="ECO:0000259" key="9">
    <source>
        <dbReference type="PROSITE" id="PS50002"/>
    </source>
</evidence>
<dbReference type="InterPro" id="IPR019749">
    <property type="entry name" value="Band_41_domain"/>
</dbReference>
<dbReference type="Gene3D" id="2.30.30.40">
    <property type="entry name" value="SH3 Domains"/>
    <property type="match status" value="1"/>
</dbReference>
<keyword evidence="5" id="KW-0677">Repeat</keyword>
<evidence type="ECO:0000256" key="3">
    <source>
        <dbReference type="ARBA" id="ARBA00022443"/>
    </source>
</evidence>
<evidence type="ECO:0000256" key="5">
    <source>
        <dbReference type="ARBA" id="ARBA00022737"/>
    </source>
</evidence>
<dbReference type="SMART" id="SM00326">
    <property type="entry name" value="SH3"/>
    <property type="match status" value="1"/>
</dbReference>
<feature type="region of interest" description="Disordered" evidence="8">
    <location>
        <begin position="1"/>
        <end position="31"/>
    </location>
</feature>
<evidence type="ECO:0000256" key="2">
    <source>
        <dbReference type="ARBA" id="ARBA00008314"/>
    </source>
</evidence>
<feature type="region of interest" description="Disordered" evidence="8">
    <location>
        <begin position="326"/>
        <end position="383"/>
    </location>
</feature>
<evidence type="ECO:0000256" key="7">
    <source>
        <dbReference type="PROSITE-ProRule" id="PRU00192"/>
    </source>
</evidence>